<dbReference type="PANTHER" id="PTHR43283:SF11">
    <property type="entry name" value="BETA-LACTAMASE-RELATED DOMAIN-CONTAINING PROTEIN"/>
    <property type="match status" value="1"/>
</dbReference>
<evidence type="ECO:0000259" key="3">
    <source>
        <dbReference type="Pfam" id="PF00144"/>
    </source>
</evidence>
<organism evidence="4 5">
    <name type="scientific">Arcticibacter svalbardensis MN12-7</name>
    <dbReference type="NCBI Taxonomy" id="1150600"/>
    <lineage>
        <taxon>Bacteria</taxon>
        <taxon>Pseudomonadati</taxon>
        <taxon>Bacteroidota</taxon>
        <taxon>Sphingobacteriia</taxon>
        <taxon>Sphingobacteriales</taxon>
        <taxon>Sphingobacteriaceae</taxon>
        <taxon>Arcticibacter</taxon>
    </lineage>
</organism>
<dbReference type="RefSeq" id="WP_016197350.1">
    <property type="nucleotide sequence ID" value="NZ_AQPN01000145.1"/>
</dbReference>
<dbReference type="GO" id="GO:0005975">
    <property type="term" value="P:carbohydrate metabolic process"/>
    <property type="evidence" value="ECO:0007669"/>
    <property type="project" value="InterPro"/>
</dbReference>
<dbReference type="InterPro" id="IPR036881">
    <property type="entry name" value="Glyco_hydro_3_C_sf"/>
</dbReference>
<dbReference type="InterPro" id="IPR001466">
    <property type="entry name" value="Beta-lactam-related"/>
</dbReference>
<dbReference type="Proteomes" id="UP000014174">
    <property type="component" value="Unassembled WGS sequence"/>
</dbReference>
<feature type="transmembrane region" description="Helical" evidence="2">
    <location>
        <begin position="45"/>
        <end position="64"/>
    </location>
</feature>
<keyword evidence="5" id="KW-1185">Reference proteome</keyword>
<dbReference type="SUPFAM" id="SSF56601">
    <property type="entry name" value="beta-lactamase/transpeptidase-like"/>
    <property type="match status" value="1"/>
</dbReference>
<feature type="domain" description="Beta-lactamase-related" evidence="3">
    <location>
        <begin position="274"/>
        <end position="621"/>
    </location>
</feature>
<evidence type="ECO:0000256" key="1">
    <source>
        <dbReference type="ARBA" id="ARBA00022801"/>
    </source>
</evidence>
<reference evidence="4 5" key="1">
    <citation type="journal article" date="2013" name="Genome Announc.">
        <title>Draft Genome Sequence of Arcticibacter svalbardensis Strain MN12-7T, a Member of the Family Sphingobacteriaceae Isolated from an Arctic Soil Sample.</title>
        <authorList>
            <person name="Shivaji S."/>
            <person name="Ara S."/>
            <person name="Prasad S."/>
            <person name="Manasa B.P."/>
            <person name="Begum Z."/>
            <person name="Singh A."/>
            <person name="Kumar Pinnaka A."/>
        </authorList>
    </citation>
    <scope>NUCLEOTIDE SEQUENCE [LARGE SCALE GENOMIC DNA]</scope>
    <source>
        <strain evidence="4 5">MN12-7</strain>
    </source>
</reference>
<dbReference type="Pfam" id="PF00144">
    <property type="entry name" value="Beta-lactamase"/>
    <property type="match status" value="1"/>
</dbReference>
<dbReference type="PANTHER" id="PTHR43283">
    <property type="entry name" value="BETA-LACTAMASE-RELATED"/>
    <property type="match status" value="1"/>
</dbReference>
<accession>R9GM67</accession>
<dbReference type="Gene3D" id="3.40.710.10">
    <property type="entry name" value="DD-peptidase/beta-lactamase superfamily"/>
    <property type="match status" value="1"/>
</dbReference>
<dbReference type="EMBL" id="AQPN01000145">
    <property type="protein sequence ID" value="EOR92620.1"/>
    <property type="molecule type" value="Genomic_DNA"/>
</dbReference>
<keyword evidence="2" id="KW-0472">Membrane</keyword>
<dbReference type="PATRIC" id="fig|1150600.3.peg.4090"/>
<dbReference type="InterPro" id="IPR050789">
    <property type="entry name" value="Diverse_Enzym_Activities"/>
</dbReference>
<evidence type="ECO:0000313" key="4">
    <source>
        <dbReference type="EMBL" id="EOR92620.1"/>
    </source>
</evidence>
<dbReference type="eggNOG" id="COG1680">
    <property type="taxonomic scope" value="Bacteria"/>
</dbReference>
<evidence type="ECO:0000256" key="2">
    <source>
        <dbReference type="SAM" id="Phobius"/>
    </source>
</evidence>
<name>R9GM67_9SPHI</name>
<evidence type="ECO:0000313" key="5">
    <source>
        <dbReference type="Proteomes" id="UP000014174"/>
    </source>
</evidence>
<comment type="caution">
    <text evidence="4">The sequence shown here is derived from an EMBL/GenBank/DDBJ whole genome shotgun (WGS) entry which is preliminary data.</text>
</comment>
<proteinExistence type="predicted"/>
<dbReference type="Gene3D" id="3.40.50.1700">
    <property type="entry name" value="Glycoside hydrolase family 3 C-terminal domain"/>
    <property type="match status" value="1"/>
</dbReference>
<gene>
    <name evidence="4" type="ORF">ADIARSV_4132</name>
</gene>
<keyword evidence="2" id="KW-0812">Transmembrane</keyword>
<keyword evidence="1" id="KW-0378">Hydrolase</keyword>
<dbReference type="GO" id="GO:0004553">
    <property type="term" value="F:hydrolase activity, hydrolyzing O-glycosyl compounds"/>
    <property type="evidence" value="ECO:0007669"/>
    <property type="project" value="InterPro"/>
</dbReference>
<dbReference type="InterPro" id="IPR012338">
    <property type="entry name" value="Beta-lactam/transpept-like"/>
</dbReference>
<dbReference type="AlphaFoldDB" id="R9GM67"/>
<protein>
    <submittedName>
        <fullName evidence="4">Beta-N-acetylglucosaminidase</fullName>
    </submittedName>
</protein>
<keyword evidence="2" id="KW-1133">Transmembrane helix</keyword>
<sequence>MEKKLKLTNAWGFPPGFFYKDIFYSEVCLSVKENLLMRFKSFHSYLFITFPILILFITLTSFGFSCHRAQIDSLQEMKAASGTTVLLNNSPLIIPLLNLENNRIASVNMGSAYGQVFDSIANKYTTVDPFVSKSYTLNAVTHPLISRLNAYKTVLVLVNDEAVNDNKTRLFLQDLQKSKQLIVVFFGNAINLGRLDSIHAPVIWSSHNSVAAASFTAQLIFGGASSTAKLTSTSSAHYKLGDGYQTAVMRLSYTVPEELGIKSADLEKPIDEIMFPVIAQHVTPGAVIMVVKDGKVIFDKAYGAHTYDKTTPTRIDDIFDLASVTKIAATTMATMRLYEQNKINLDSSVATYLPISRGTNKAGIQVKDLMLHQAGLIPFIPFQNYIKPGEHSADSSIFFPLKVADNYYIRPGFYQDVMLPKMLSSTLRPKGKYVYSDLSMYFMKEIIERQTEERMDQYVSEQFYLPLGMKYTGFNPRTRFDKINIVPTENDNYFRHTLIGGYVHDQGAALAGGVAGHAGLFSTTNDLAILFQMILNGGTYGGKAYFKPSTIQMFTSKYSDISRRGLGFDRWDPDPANRYPSELASPQTYGHTGFTGTCVWVDPKSKLIFIFLSNRVYDQSANKLSSLRVRPKIMDVIYKAISKAEL</sequence>
<dbReference type="STRING" id="1150600.ADIARSV_4132"/>